<dbReference type="RefSeq" id="WP_192027497.1">
    <property type="nucleotide sequence ID" value="NZ_JACYTR010000001.1"/>
</dbReference>
<proteinExistence type="predicted"/>
<evidence type="ECO:0000313" key="2">
    <source>
        <dbReference type="EMBL" id="MBD8524145.1"/>
    </source>
</evidence>
<sequence length="137" mass="15264">MRLLGFAALCVSLVVPALSHGASDDGEQHFAEMLSLTKAPKTAGSMEPKYGDCENHDEDKLLEHVEGTVSQYIYNDFYEWAFIEVDGQVCVLMIEPITRLLDANEVRLLGAASKQEFPIPKSYQQPVILERPPPDEV</sequence>
<evidence type="ECO:0000256" key="1">
    <source>
        <dbReference type="SAM" id="SignalP"/>
    </source>
</evidence>
<comment type="caution">
    <text evidence="2">The sequence shown here is derived from an EMBL/GenBank/DDBJ whole genome shotgun (WGS) entry which is preliminary data.</text>
</comment>
<reference evidence="2 3" key="1">
    <citation type="submission" date="2020-09" db="EMBL/GenBank/DDBJ databases">
        <title>Pseudoxanthomonas sp. CAU 1598 isolated from sand of Yaerae Beach.</title>
        <authorList>
            <person name="Kim W."/>
        </authorList>
    </citation>
    <scope>NUCLEOTIDE SEQUENCE [LARGE SCALE GENOMIC DNA]</scope>
    <source>
        <strain evidence="2 3">CAU 1598</strain>
    </source>
</reference>
<feature type="signal peptide" evidence="1">
    <location>
        <begin position="1"/>
        <end position="21"/>
    </location>
</feature>
<dbReference type="EMBL" id="JACYTR010000001">
    <property type="protein sequence ID" value="MBD8524145.1"/>
    <property type="molecule type" value="Genomic_DNA"/>
</dbReference>
<evidence type="ECO:0000313" key="3">
    <source>
        <dbReference type="Proteomes" id="UP000613768"/>
    </source>
</evidence>
<accession>A0AAW3ZCK3</accession>
<gene>
    <name evidence="2" type="ORF">IFO71_00165</name>
</gene>
<dbReference type="AlphaFoldDB" id="A0AAW3ZCK3"/>
<organism evidence="2 3">
    <name type="scientific">Pseudomarimonas arenosa</name>
    <dbReference type="NCBI Taxonomy" id="2774145"/>
    <lineage>
        <taxon>Bacteria</taxon>
        <taxon>Pseudomonadati</taxon>
        <taxon>Pseudomonadota</taxon>
        <taxon>Gammaproteobacteria</taxon>
        <taxon>Lysobacterales</taxon>
        <taxon>Lysobacteraceae</taxon>
        <taxon>Pseudomarimonas</taxon>
    </lineage>
</organism>
<keyword evidence="1" id="KW-0732">Signal</keyword>
<protein>
    <submittedName>
        <fullName evidence="2">Uncharacterized protein</fullName>
    </submittedName>
</protein>
<name>A0AAW3ZCK3_9GAMM</name>
<keyword evidence="3" id="KW-1185">Reference proteome</keyword>
<feature type="chain" id="PRO_5043430887" evidence="1">
    <location>
        <begin position="22"/>
        <end position="137"/>
    </location>
</feature>
<dbReference type="Proteomes" id="UP000613768">
    <property type="component" value="Unassembled WGS sequence"/>
</dbReference>